<comment type="caution">
    <text evidence="2">The sequence shown here is derived from an EMBL/GenBank/DDBJ whole genome shotgun (WGS) entry which is preliminary data.</text>
</comment>
<accession>A0AAE0T4Z7</accession>
<organism evidence="2 3">
    <name type="scientific">Potamilus streckersoni</name>
    <dbReference type="NCBI Taxonomy" id="2493646"/>
    <lineage>
        <taxon>Eukaryota</taxon>
        <taxon>Metazoa</taxon>
        <taxon>Spiralia</taxon>
        <taxon>Lophotrochozoa</taxon>
        <taxon>Mollusca</taxon>
        <taxon>Bivalvia</taxon>
        <taxon>Autobranchia</taxon>
        <taxon>Heteroconchia</taxon>
        <taxon>Palaeoheterodonta</taxon>
        <taxon>Unionida</taxon>
        <taxon>Unionoidea</taxon>
        <taxon>Unionidae</taxon>
        <taxon>Ambleminae</taxon>
        <taxon>Lampsilini</taxon>
        <taxon>Potamilus</taxon>
    </lineage>
</organism>
<dbReference type="EMBL" id="JAEAOA010002358">
    <property type="protein sequence ID" value="KAK3603892.1"/>
    <property type="molecule type" value="Genomic_DNA"/>
</dbReference>
<gene>
    <name evidence="2" type="ORF">CHS0354_042902</name>
</gene>
<dbReference type="Pfam" id="PF20231">
    <property type="entry name" value="DUF6589"/>
    <property type="match status" value="1"/>
</dbReference>
<reference evidence="2" key="3">
    <citation type="submission" date="2023-05" db="EMBL/GenBank/DDBJ databases">
        <authorList>
            <person name="Smith C.H."/>
        </authorList>
    </citation>
    <scope>NUCLEOTIDE SEQUENCE</scope>
    <source>
        <strain evidence="2">CHS0354</strain>
        <tissue evidence="2">Mantle</tissue>
    </source>
</reference>
<dbReference type="AlphaFoldDB" id="A0AAE0T4Z7"/>
<protein>
    <recommendedName>
        <fullName evidence="1">DUF6589 domain-containing protein</fullName>
    </recommendedName>
</protein>
<evidence type="ECO:0000259" key="1">
    <source>
        <dbReference type="Pfam" id="PF20231"/>
    </source>
</evidence>
<evidence type="ECO:0000313" key="3">
    <source>
        <dbReference type="Proteomes" id="UP001195483"/>
    </source>
</evidence>
<reference evidence="2" key="2">
    <citation type="journal article" date="2021" name="Genome Biol. Evol.">
        <title>Developing a high-quality reference genome for a parasitic bivalve with doubly uniparental inheritance (Bivalvia: Unionida).</title>
        <authorList>
            <person name="Smith C.H."/>
        </authorList>
    </citation>
    <scope>NUCLEOTIDE SEQUENCE</scope>
    <source>
        <strain evidence="2">CHS0354</strain>
        <tissue evidence="2">Mantle</tissue>
    </source>
</reference>
<name>A0AAE0T4Z7_9BIVA</name>
<proteinExistence type="predicted"/>
<keyword evidence="3" id="KW-1185">Reference proteome</keyword>
<dbReference type="Proteomes" id="UP001195483">
    <property type="component" value="Unassembled WGS sequence"/>
</dbReference>
<evidence type="ECO:0000313" key="2">
    <source>
        <dbReference type="EMBL" id="KAK3603892.1"/>
    </source>
</evidence>
<dbReference type="InterPro" id="IPR046496">
    <property type="entry name" value="DUF6589"/>
</dbReference>
<sequence length="198" mass="23190">MLHWFGSAAILETKSFDEMPYESQGQTKDLQFYHFIPSDQDERRLKNDYSVLISRLAKEFLPQLDFLYKTQPTHILDTYSEELTKKNIVVPLEVLPLNEQRYVSILDKYESAVEEIYMVAGKEKLPVQIGGDQLTREWFTGGKGLRSGCFTETEKLNHLYPITFEMWHTAMNFLTVMFKCLYKEESFDKGTMNAERIS</sequence>
<reference evidence="2" key="1">
    <citation type="journal article" date="2021" name="Genome Biol. Evol.">
        <title>A High-Quality Reference Genome for a Parasitic Bivalve with Doubly Uniparental Inheritance (Bivalvia: Unionida).</title>
        <authorList>
            <person name="Smith C.H."/>
        </authorList>
    </citation>
    <scope>NUCLEOTIDE SEQUENCE</scope>
    <source>
        <strain evidence="2">CHS0354</strain>
    </source>
</reference>
<feature type="domain" description="DUF6589" evidence="1">
    <location>
        <begin position="33"/>
        <end position="187"/>
    </location>
</feature>